<evidence type="ECO:0000256" key="1">
    <source>
        <dbReference type="ARBA" id="ARBA00001971"/>
    </source>
</evidence>
<comment type="caution">
    <text evidence="10">The sequence shown here is derived from an EMBL/GenBank/DDBJ whole genome shotgun (WGS) entry which is preliminary data.</text>
</comment>
<organism evidence="10 11">
    <name type="scientific">Cudoniella acicularis</name>
    <dbReference type="NCBI Taxonomy" id="354080"/>
    <lineage>
        <taxon>Eukaryota</taxon>
        <taxon>Fungi</taxon>
        <taxon>Dikarya</taxon>
        <taxon>Ascomycota</taxon>
        <taxon>Pezizomycotina</taxon>
        <taxon>Leotiomycetes</taxon>
        <taxon>Helotiales</taxon>
        <taxon>Tricladiaceae</taxon>
        <taxon>Cudoniella</taxon>
    </lineage>
</organism>
<feature type="transmembrane region" description="Helical" evidence="9">
    <location>
        <begin position="19"/>
        <end position="37"/>
    </location>
</feature>
<dbReference type="Pfam" id="PF00067">
    <property type="entry name" value="p450"/>
    <property type="match status" value="1"/>
</dbReference>
<dbReference type="Proteomes" id="UP000566819">
    <property type="component" value="Unassembled WGS sequence"/>
</dbReference>
<evidence type="ECO:0000256" key="4">
    <source>
        <dbReference type="ARBA" id="ARBA00023002"/>
    </source>
</evidence>
<keyword evidence="9" id="KW-0472">Membrane</keyword>
<evidence type="ECO:0000256" key="5">
    <source>
        <dbReference type="ARBA" id="ARBA00023004"/>
    </source>
</evidence>
<dbReference type="OrthoDB" id="1844152at2759"/>
<evidence type="ECO:0000256" key="9">
    <source>
        <dbReference type="SAM" id="Phobius"/>
    </source>
</evidence>
<dbReference type="AlphaFoldDB" id="A0A8H4RR34"/>
<dbReference type="GO" id="GO:0016705">
    <property type="term" value="F:oxidoreductase activity, acting on paired donors, with incorporation or reduction of molecular oxygen"/>
    <property type="evidence" value="ECO:0007669"/>
    <property type="project" value="InterPro"/>
</dbReference>
<dbReference type="Gene3D" id="1.10.630.10">
    <property type="entry name" value="Cytochrome P450"/>
    <property type="match status" value="1"/>
</dbReference>
<evidence type="ECO:0000256" key="8">
    <source>
        <dbReference type="RuleBase" id="RU000461"/>
    </source>
</evidence>
<dbReference type="GO" id="GO:0004497">
    <property type="term" value="F:monooxygenase activity"/>
    <property type="evidence" value="ECO:0007669"/>
    <property type="project" value="UniProtKB-KW"/>
</dbReference>
<sequence>MASIAAFSEFKAFAIKSPLILSAVSFLVVAAFVRYLLSRPKRLDLPVVGSPDTKNWQKELIKGTLKYPDTPFILALSPPMVILPISLMNEVRNLPDHIVSFMGEVRRMFMSRHTGIGEERPEVTAAVKVDLTRHIASLLSGLQDEARYALNQEFGPCEDWTPIAPYGKLARIVALLSGRVFVGRPLSREEEWIDSTTKFAADCAASRLATLKWKIWLRPFVAPFIPEIRRLNRHKSRGAQLLAPILKECLAKAQNEKPQDDDFEDEQGVFISWILSHTHHKERADPLVLANNQMMLSFAAIHTTTMAVCHAVYDIACRPEYIEPLREEINKVLQEDGYDIDGEGFLQLKKTSMSKLRKLDSFLKETQRLSPPGFISNVRLVHTDLTLPTGHTLPKGTRFALPSYIVHTSPTTETFSPTYNPPGTKPPTEFDGFRFSNLRSMPGKENKHQFVTTSPDSLNFGYGNHACPGRFFAGNEIKVILIELLRNWDIRLKGDTEGKGGEDKRPENIVQEFSVMPNMVAEIEFRRRKDQEV</sequence>
<protein>
    <recommendedName>
        <fullName evidence="12">Cytochrome P450</fullName>
    </recommendedName>
</protein>
<evidence type="ECO:0000313" key="11">
    <source>
        <dbReference type="Proteomes" id="UP000566819"/>
    </source>
</evidence>
<evidence type="ECO:0000256" key="6">
    <source>
        <dbReference type="ARBA" id="ARBA00023033"/>
    </source>
</evidence>
<evidence type="ECO:0000256" key="2">
    <source>
        <dbReference type="ARBA" id="ARBA00010617"/>
    </source>
</evidence>
<dbReference type="CDD" id="cd11041">
    <property type="entry name" value="CYP503A1-like"/>
    <property type="match status" value="1"/>
</dbReference>
<gene>
    <name evidence="10" type="ORF">G7Y89_g4629</name>
</gene>
<dbReference type="GO" id="GO:0020037">
    <property type="term" value="F:heme binding"/>
    <property type="evidence" value="ECO:0007669"/>
    <property type="project" value="InterPro"/>
</dbReference>
<evidence type="ECO:0000256" key="7">
    <source>
        <dbReference type="PIRSR" id="PIRSR602403-1"/>
    </source>
</evidence>
<keyword evidence="6 8" id="KW-0503">Monooxygenase</keyword>
<feature type="binding site" description="axial binding residue" evidence="7">
    <location>
        <position position="467"/>
    </location>
    <ligand>
        <name>heme</name>
        <dbReference type="ChEBI" id="CHEBI:30413"/>
    </ligand>
    <ligandPart>
        <name>Fe</name>
        <dbReference type="ChEBI" id="CHEBI:18248"/>
    </ligandPart>
</feature>
<keyword evidence="9" id="KW-0812">Transmembrane</keyword>
<dbReference type="PANTHER" id="PTHR46206:SF6">
    <property type="entry name" value="CYTOCHROME P450 MONOOXYGENASE AN1598-RELATED"/>
    <property type="match status" value="1"/>
</dbReference>
<dbReference type="InterPro" id="IPR017972">
    <property type="entry name" value="Cyt_P450_CS"/>
</dbReference>
<dbReference type="GO" id="GO:0005506">
    <property type="term" value="F:iron ion binding"/>
    <property type="evidence" value="ECO:0007669"/>
    <property type="project" value="InterPro"/>
</dbReference>
<dbReference type="SUPFAM" id="SSF48264">
    <property type="entry name" value="Cytochrome P450"/>
    <property type="match status" value="1"/>
</dbReference>
<proteinExistence type="inferred from homology"/>
<dbReference type="PROSITE" id="PS00086">
    <property type="entry name" value="CYTOCHROME_P450"/>
    <property type="match status" value="1"/>
</dbReference>
<evidence type="ECO:0008006" key="12">
    <source>
        <dbReference type="Google" id="ProtNLM"/>
    </source>
</evidence>
<comment type="cofactor">
    <cofactor evidence="1 7">
        <name>heme</name>
        <dbReference type="ChEBI" id="CHEBI:30413"/>
    </cofactor>
</comment>
<dbReference type="InterPro" id="IPR036396">
    <property type="entry name" value="Cyt_P450_sf"/>
</dbReference>
<dbReference type="PRINTS" id="PR00465">
    <property type="entry name" value="EP450IV"/>
</dbReference>
<name>A0A8H4RR34_9HELO</name>
<dbReference type="InterPro" id="IPR001128">
    <property type="entry name" value="Cyt_P450"/>
</dbReference>
<keyword evidence="9" id="KW-1133">Transmembrane helix</keyword>
<dbReference type="EMBL" id="JAAMPI010000255">
    <property type="protein sequence ID" value="KAF4633486.1"/>
    <property type="molecule type" value="Genomic_DNA"/>
</dbReference>
<dbReference type="PANTHER" id="PTHR46206">
    <property type="entry name" value="CYTOCHROME P450"/>
    <property type="match status" value="1"/>
</dbReference>
<evidence type="ECO:0000256" key="3">
    <source>
        <dbReference type="ARBA" id="ARBA00022723"/>
    </source>
</evidence>
<keyword evidence="11" id="KW-1185">Reference proteome</keyword>
<keyword evidence="7 8" id="KW-0349">Heme</keyword>
<evidence type="ECO:0000313" key="10">
    <source>
        <dbReference type="EMBL" id="KAF4633486.1"/>
    </source>
</evidence>
<dbReference type="InterPro" id="IPR002403">
    <property type="entry name" value="Cyt_P450_E_grp-IV"/>
</dbReference>
<keyword evidence="5 7" id="KW-0408">Iron</keyword>
<reference evidence="10 11" key="1">
    <citation type="submission" date="2020-03" db="EMBL/GenBank/DDBJ databases">
        <title>Draft Genome Sequence of Cudoniella acicularis.</title>
        <authorList>
            <person name="Buettner E."/>
            <person name="Kellner H."/>
        </authorList>
    </citation>
    <scope>NUCLEOTIDE SEQUENCE [LARGE SCALE GENOMIC DNA]</scope>
    <source>
        <strain evidence="10 11">DSM 108380</strain>
    </source>
</reference>
<keyword evidence="4 8" id="KW-0560">Oxidoreductase</keyword>
<keyword evidence="3 7" id="KW-0479">Metal-binding</keyword>
<accession>A0A8H4RR34</accession>
<comment type="similarity">
    <text evidence="2 8">Belongs to the cytochrome P450 family.</text>
</comment>